<feature type="domain" description="Dynein heavy chain AAA lid" evidence="1">
    <location>
        <begin position="1"/>
        <end position="95"/>
    </location>
</feature>
<protein>
    <recommendedName>
        <fullName evidence="1">Dynein heavy chain AAA lid domain-containing protein</fullName>
    </recommendedName>
</protein>
<feature type="non-terminal residue" evidence="2">
    <location>
        <position position="1"/>
    </location>
</feature>
<dbReference type="PANTHER" id="PTHR22878">
    <property type="entry name" value="DYNEIN HEAVY CHAIN 6, AXONEMAL-LIKE-RELATED"/>
    <property type="match status" value="1"/>
</dbReference>
<dbReference type="EMBL" id="CP001160">
    <property type="protein sequence ID" value="ACI64694.1"/>
    <property type="molecule type" value="Genomic_DNA"/>
</dbReference>
<dbReference type="Pfam" id="PF18198">
    <property type="entry name" value="AAA_lid_11"/>
    <property type="match status" value="1"/>
</dbReference>
<name>B5YNU6_THAPS</name>
<dbReference type="eggNOG" id="KOG3595">
    <property type="taxonomic scope" value="Eukaryota"/>
</dbReference>
<dbReference type="InterPro" id="IPR041658">
    <property type="entry name" value="AAA_lid_11"/>
</dbReference>
<reference evidence="2 3" key="2">
    <citation type="journal article" date="2008" name="Nature">
        <title>The Phaeodactylum genome reveals the evolutionary history of diatom genomes.</title>
        <authorList>
            <person name="Bowler C."/>
            <person name="Allen A.E."/>
            <person name="Badger J.H."/>
            <person name="Grimwood J."/>
            <person name="Jabbari K."/>
            <person name="Kuo A."/>
            <person name="Maheswari U."/>
            <person name="Martens C."/>
            <person name="Maumus F."/>
            <person name="Otillar R.P."/>
            <person name="Rayko E."/>
            <person name="Salamov A."/>
            <person name="Vandepoele K."/>
            <person name="Beszteri B."/>
            <person name="Gruber A."/>
            <person name="Heijde M."/>
            <person name="Katinka M."/>
            <person name="Mock T."/>
            <person name="Valentin K."/>
            <person name="Verret F."/>
            <person name="Berges J.A."/>
            <person name="Brownlee C."/>
            <person name="Cadoret J.P."/>
            <person name="Chiovitti A."/>
            <person name="Choi C.J."/>
            <person name="Coesel S."/>
            <person name="De Martino A."/>
            <person name="Detter J.C."/>
            <person name="Durkin C."/>
            <person name="Falciatore A."/>
            <person name="Fournet J."/>
            <person name="Haruta M."/>
            <person name="Huysman M.J."/>
            <person name="Jenkins B.D."/>
            <person name="Jiroutova K."/>
            <person name="Jorgensen R.E."/>
            <person name="Joubert Y."/>
            <person name="Kaplan A."/>
            <person name="Kroger N."/>
            <person name="Kroth P.G."/>
            <person name="La Roche J."/>
            <person name="Lindquist E."/>
            <person name="Lommer M."/>
            <person name="Martin-Jezequel V."/>
            <person name="Lopez P.J."/>
            <person name="Lucas S."/>
            <person name="Mangogna M."/>
            <person name="McGinnis K."/>
            <person name="Medlin L.K."/>
            <person name="Montsant A."/>
            <person name="Oudot-Le Secq M.P."/>
            <person name="Napoli C."/>
            <person name="Obornik M."/>
            <person name="Parker M.S."/>
            <person name="Petit J.L."/>
            <person name="Porcel B.M."/>
            <person name="Poulsen N."/>
            <person name="Robison M."/>
            <person name="Rychlewski L."/>
            <person name="Rynearson T.A."/>
            <person name="Schmutz J."/>
            <person name="Shapiro H."/>
            <person name="Siaut M."/>
            <person name="Stanley M."/>
            <person name="Sussman M.R."/>
            <person name="Taylor A.R."/>
            <person name="Vardi A."/>
            <person name="von Dassow P."/>
            <person name="Vyverman W."/>
            <person name="Willis A."/>
            <person name="Wyrwicz L.S."/>
            <person name="Rokhsar D.S."/>
            <person name="Weissenbach J."/>
            <person name="Armbrust E.V."/>
            <person name="Green B.R."/>
            <person name="Van de Peer Y."/>
            <person name="Grigoriev I.V."/>
        </authorList>
    </citation>
    <scope>NUCLEOTIDE SEQUENCE [LARGE SCALE GENOMIC DNA]</scope>
    <source>
        <strain evidence="2 3">CCMP1335</strain>
    </source>
</reference>
<dbReference type="Gene3D" id="1.10.8.720">
    <property type="entry name" value="Region D6 of dynein motor"/>
    <property type="match status" value="1"/>
</dbReference>
<gene>
    <name evidence="2" type="ORF">THAPS_18538</name>
</gene>
<dbReference type="Proteomes" id="UP000001449">
    <property type="component" value="Chromosome 7"/>
</dbReference>
<dbReference type="RefSeq" id="XP_002295977.1">
    <property type="nucleotide sequence ID" value="XM_002295941.1"/>
</dbReference>
<dbReference type="GO" id="GO:0051959">
    <property type="term" value="F:dynein light intermediate chain binding"/>
    <property type="evidence" value="ECO:0007669"/>
    <property type="project" value="InterPro"/>
</dbReference>
<dbReference type="AlphaFoldDB" id="B5YNU6"/>
<reference evidence="2 3" key="1">
    <citation type="journal article" date="2004" name="Science">
        <title>The genome of the diatom Thalassiosira pseudonana: ecology, evolution, and metabolism.</title>
        <authorList>
            <person name="Armbrust E.V."/>
            <person name="Berges J.A."/>
            <person name="Bowler C."/>
            <person name="Green B.R."/>
            <person name="Martinez D."/>
            <person name="Putnam N.H."/>
            <person name="Zhou S."/>
            <person name="Allen A.E."/>
            <person name="Apt K.E."/>
            <person name="Bechner M."/>
            <person name="Brzezinski M.A."/>
            <person name="Chaal B.K."/>
            <person name="Chiovitti A."/>
            <person name="Davis A.K."/>
            <person name="Demarest M.S."/>
            <person name="Detter J.C."/>
            <person name="Glavina T."/>
            <person name="Goodstein D."/>
            <person name="Hadi M.Z."/>
            <person name="Hellsten U."/>
            <person name="Hildebrand M."/>
            <person name="Jenkins B.D."/>
            <person name="Jurka J."/>
            <person name="Kapitonov V.V."/>
            <person name="Kroger N."/>
            <person name="Lau W.W."/>
            <person name="Lane T.W."/>
            <person name="Larimer F.W."/>
            <person name="Lippmeier J.C."/>
            <person name="Lucas S."/>
            <person name="Medina M."/>
            <person name="Montsant A."/>
            <person name="Obornik M."/>
            <person name="Parker M.S."/>
            <person name="Palenik B."/>
            <person name="Pazour G.J."/>
            <person name="Richardson P.M."/>
            <person name="Rynearson T.A."/>
            <person name="Saito M.A."/>
            <person name="Schwartz D.C."/>
            <person name="Thamatrakoln K."/>
            <person name="Valentin K."/>
            <person name="Vardi A."/>
            <person name="Wilkerson F.P."/>
            <person name="Rokhsar D.S."/>
        </authorList>
    </citation>
    <scope>NUCLEOTIDE SEQUENCE [LARGE SCALE GENOMIC DNA]</scope>
    <source>
        <strain evidence="2 3">CCMP1335</strain>
    </source>
</reference>
<dbReference type="GO" id="GO:0007018">
    <property type="term" value="P:microtubule-based movement"/>
    <property type="evidence" value="ECO:0007669"/>
    <property type="project" value="InterPro"/>
</dbReference>
<proteinExistence type="predicted"/>
<dbReference type="PANTHER" id="PTHR22878:SF63">
    <property type="entry name" value="DYNEIN AXONEMAL HEAVY CHAIN 10"/>
    <property type="match status" value="1"/>
</dbReference>
<feature type="non-terminal residue" evidence="2">
    <location>
        <position position="145"/>
    </location>
</feature>
<dbReference type="GeneID" id="7450593"/>
<dbReference type="GO" id="GO:0030286">
    <property type="term" value="C:dynein complex"/>
    <property type="evidence" value="ECO:0007669"/>
    <property type="project" value="InterPro"/>
</dbReference>
<sequence length="145" mass="16442">LQSYLDANETVPWDDLRYIFGEIMYGGHITDAWDRRTCNTYLQVYHQERLFNGLELAPGFKSPSPNELDYDGYVKYAETSMPNESPLLFGLHPNAEIGYLTNSTEKLFFDILAMGGGVEGTSGDNTSNAVREVMTNIQERLPEEF</sequence>
<dbReference type="InterPro" id="IPR042219">
    <property type="entry name" value="AAA_lid_11_sf"/>
</dbReference>
<evidence type="ECO:0000259" key="1">
    <source>
        <dbReference type="Pfam" id="PF18198"/>
    </source>
</evidence>
<dbReference type="HOGENOM" id="CLU_1791998_0_0_1"/>
<evidence type="ECO:0000313" key="3">
    <source>
        <dbReference type="Proteomes" id="UP000001449"/>
    </source>
</evidence>
<dbReference type="GO" id="GO:0045505">
    <property type="term" value="F:dynein intermediate chain binding"/>
    <property type="evidence" value="ECO:0007669"/>
    <property type="project" value="InterPro"/>
</dbReference>
<organism evidence="2 3">
    <name type="scientific">Thalassiosira pseudonana</name>
    <name type="common">Marine diatom</name>
    <name type="synonym">Cyclotella nana</name>
    <dbReference type="NCBI Taxonomy" id="35128"/>
    <lineage>
        <taxon>Eukaryota</taxon>
        <taxon>Sar</taxon>
        <taxon>Stramenopiles</taxon>
        <taxon>Ochrophyta</taxon>
        <taxon>Bacillariophyta</taxon>
        <taxon>Coscinodiscophyceae</taxon>
        <taxon>Thalassiosirophycidae</taxon>
        <taxon>Thalassiosirales</taxon>
        <taxon>Thalassiosiraceae</taxon>
        <taxon>Thalassiosira</taxon>
    </lineage>
</organism>
<dbReference type="PaxDb" id="35128-Thaps18538"/>
<dbReference type="KEGG" id="tps:THAPS_18538"/>
<evidence type="ECO:0000313" key="2">
    <source>
        <dbReference type="EMBL" id="ACI64694.1"/>
    </source>
</evidence>
<accession>B5YNU6</accession>
<keyword evidence="3" id="KW-1185">Reference proteome</keyword>
<dbReference type="InParanoid" id="B5YNU6"/>
<dbReference type="InterPro" id="IPR026983">
    <property type="entry name" value="DHC"/>
</dbReference>
<dbReference type="OMA" id="IYIEYIR"/>
<dbReference type="STRING" id="35128.B5YNU6"/>